<keyword evidence="1" id="KW-0472">Membrane</keyword>
<feature type="transmembrane region" description="Helical" evidence="1">
    <location>
        <begin position="32"/>
        <end position="54"/>
    </location>
</feature>
<dbReference type="EMBL" id="JAVRHN010000004">
    <property type="protein sequence ID" value="MDT0685962.1"/>
    <property type="molecule type" value="Genomic_DNA"/>
</dbReference>
<evidence type="ECO:0000256" key="1">
    <source>
        <dbReference type="SAM" id="Phobius"/>
    </source>
</evidence>
<organism evidence="2 3">
    <name type="scientific">Autumnicola psychrophila</name>
    <dbReference type="NCBI Taxonomy" id="3075592"/>
    <lineage>
        <taxon>Bacteria</taxon>
        <taxon>Pseudomonadati</taxon>
        <taxon>Bacteroidota</taxon>
        <taxon>Flavobacteriia</taxon>
        <taxon>Flavobacteriales</taxon>
        <taxon>Flavobacteriaceae</taxon>
        <taxon>Autumnicola</taxon>
    </lineage>
</organism>
<reference evidence="2 3" key="1">
    <citation type="submission" date="2023-09" db="EMBL/GenBank/DDBJ databases">
        <authorList>
            <person name="Rey-Velasco X."/>
        </authorList>
    </citation>
    <scope>NUCLEOTIDE SEQUENCE [LARGE SCALE GENOMIC DNA]</scope>
    <source>
        <strain evidence="2 3">F225</strain>
    </source>
</reference>
<protein>
    <submittedName>
        <fullName evidence="2">Uncharacterized protein</fullName>
    </submittedName>
</protein>
<comment type="caution">
    <text evidence="2">The sequence shown here is derived from an EMBL/GenBank/DDBJ whole genome shotgun (WGS) entry which is preliminary data.</text>
</comment>
<name>A0ABU3DSB8_9FLAO</name>
<sequence>MESLTLIITGAAGATATYVANHHLRMGAVRASAVLSFSVGLIMYLFPDLLPAYYTRNIPLVFMGASFIGMVSQKVMGSFVLVIISGVIFSLIYLNSGKFFAGFGGALGTTACISVLVAVGLASIQRSRPVQKVKQFRKRKQN</sequence>
<keyword evidence="1" id="KW-1133">Transmembrane helix</keyword>
<evidence type="ECO:0000313" key="2">
    <source>
        <dbReference type="EMBL" id="MDT0685962.1"/>
    </source>
</evidence>
<accession>A0ABU3DSB8</accession>
<feature type="transmembrane region" description="Helical" evidence="1">
    <location>
        <begin position="100"/>
        <end position="124"/>
    </location>
</feature>
<evidence type="ECO:0000313" key="3">
    <source>
        <dbReference type="Proteomes" id="UP001253848"/>
    </source>
</evidence>
<dbReference type="Proteomes" id="UP001253848">
    <property type="component" value="Unassembled WGS sequence"/>
</dbReference>
<feature type="transmembrane region" description="Helical" evidence="1">
    <location>
        <begin position="75"/>
        <end position="94"/>
    </location>
</feature>
<keyword evidence="1" id="KW-0812">Transmembrane</keyword>
<gene>
    <name evidence="2" type="ORF">RM541_06280</name>
</gene>
<dbReference type="RefSeq" id="WP_311499369.1">
    <property type="nucleotide sequence ID" value="NZ_JAVRHN010000004.1"/>
</dbReference>
<keyword evidence="3" id="KW-1185">Reference proteome</keyword>
<proteinExistence type="predicted"/>